<dbReference type="AlphaFoldDB" id="A0A6G0IDJ2"/>
<comment type="caution">
    <text evidence="9">The sequence shown here is derived from an EMBL/GenBank/DDBJ whole genome shotgun (WGS) entry which is preliminary data.</text>
</comment>
<keyword evidence="4" id="KW-0378">Hydrolase</keyword>
<dbReference type="InterPro" id="IPR007743">
    <property type="entry name" value="Immunity-related_GTPase-like"/>
</dbReference>
<feature type="domain" description="IRG-type G" evidence="8">
    <location>
        <begin position="39"/>
        <end position="220"/>
    </location>
</feature>
<dbReference type="SUPFAM" id="SSF55040">
    <property type="entry name" value="Molybdenum cofactor biosynthesis protein C, MoaC"/>
    <property type="match status" value="1"/>
</dbReference>
<sequence>MENPSDIKLTAEIKEALQNSNQALAAAKIQELLEKETNTPLNIAITGECGSGKSTFVNAFRGIDNKDERAAPTGCVETTLEVTGYPHPNYPNVTLWDLPGVGTMKFPADKYLNRVGFEKFDFFIIISATRFTENDVKLALEIQKMKKKFYFVRSKIDNDIRAEERSQREFSGEQTLAQIRENCIQGLQEQKIASPQVFLISSFDLHLYDFHLLAETLERELPEHKRKALLFAMPNISLEIINKKKKAFQDKIKHYAFISGVVAGVPVPGLSVAVDVALLVLNGIDGRVAGSVGCNPKFWSFLVVFDCACSSTRSHHRSLSLKFKNFIISVRGEGLLCVYSPILCALSTVSFVRPSGSSIASGSQFSKKSHASSPSTPSDFRFSRIAMENPSDIELTEEIKEALQNSNQALAAEKIQEYLEKGKNTPLNIAITGESGSGKSTFINAFRGIDNKDERAAPTGCVETTLEVTEYPHPNYPNVTLWDLPGVGTPKFPADEYLNVVGFEKFDFFIITSANRFTENDVKLALEIQKIKKKFYFVRSKIDENLRAAERSQREFNEKNTLAKIRENCIQGLQEQKIASPQVFLISSFDLHLYDFHLLEETLERELPEHKRNALLFAMPNISLEIINKKKKAFQAQIKYYAFISGVVAGVPVPGLSVDVDVALLVCLFGNSEVSLRDVLRSGASHEELLQIIRAAVGRKKKQHAGMFSISQMKNRPMILIAGTTSQRPLSLPKSEDSHRASPSVCQLMNDTFLCPVAARGMGLSGSRRVLNGDCLLCLPDCTARTLMSVSSSEDPSGTRQLFVSDQAESDINGEAQLTHTDAQGRATMVDVGGKVPTRRTATACATVILGPAAFRLFRDNQLAKGDALAVAQLAGIMASKQTSALIPLCHPLPLDHASVTFDLNELRNAAGTTAIIGLKGPVCRI</sequence>
<accession>A0A6G0IDJ2</accession>
<dbReference type="FunFam" id="3.40.50.300:FF:000541">
    <property type="entry name" value="Immunity related GTPase M"/>
    <property type="match status" value="2"/>
</dbReference>
<dbReference type="GO" id="GO:0006777">
    <property type="term" value="P:Mo-molybdopterin cofactor biosynthetic process"/>
    <property type="evidence" value="ECO:0007669"/>
    <property type="project" value="UniProtKB-KW"/>
</dbReference>
<dbReference type="PROSITE" id="PS51716">
    <property type="entry name" value="G_IRG"/>
    <property type="match status" value="2"/>
</dbReference>
<evidence type="ECO:0000256" key="2">
    <source>
        <dbReference type="ARBA" id="ARBA00005429"/>
    </source>
</evidence>
<dbReference type="InterPro" id="IPR051515">
    <property type="entry name" value="IRG"/>
</dbReference>
<evidence type="ECO:0000256" key="1">
    <source>
        <dbReference type="ARBA" id="ARBA00005046"/>
    </source>
</evidence>
<evidence type="ECO:0000259" key="8">
    <source>
        <dbReference type="PROSITE" id="PS51716"/>
    </source>
</evidence>
<keyword evidence="10" id="KW-1185">Reference proteome</keyword>
<dbReference type="InterPro" id="IPR002820">
    <property type="entry name" value="Mopterin_CF_biosynth-C_dom"/>
</dbReference>
<evidence type="ECO:0000256" key="3">
    <source>
        <dbReference type="ARBA" id="ARBA00022741"/>
    </source>
</evidence>
<dbReference type="Pfam" id="PF05049">
    <property type="entry name" value="IIGP"/>
    <property type="match status" value="2"/>
</dbReference>
<proteinExistence type="inferred from homology"/>
<evidence type="ECO:0000313" key="10">
    <source>
        <dbReference type="Proteomes" id="UP000424527"/>
    </source>
</evidence>
<evidence type="ECO:0000256" key="7">
    <source>
        <dbReference type="SAM" id="MobiDB-lite"/>
    </source>
</evidence>
<dbReference type="InterPro" id="IPR030385">
    <property type="entry name" value="G_IRG_dom"/>
</dbReference>
<keyword evidence="3" id="KW-0547">Nucleotide-binding</keyword>
<evidence type="ECO:0000256" key="6">
    <source>
        <dbReference type="ARBA" id="ARBA00023150"/>
    </source>
</evidence>
<dbReference type="Gene3D" id="3.40.50.300">
    <property type="entry name" value="P-loop containing nucleotide triphosphate hydrolases"/>
    <property type="match status" value="2"/>
</dbReference>
<dbReference type="PANTHER" id="PTHR32341">
    <property type="entry name" value="INTERFERON-INDUCIBLE GTPASE"/>
    <property type="match status" value="1"/>
</dbReference>
<dbReference type="UniPathway" id="UPA00344"/>
<name>A0A6G0IDJ2_LARCR</name>
<dbReference type="SUPFAM" id="SSF52540">
    <property type="entry name" value="P-loop containing nucleoside triphosphate hydrolases"/>
    <property type="match status" value="2"/>
</dbReference>
<keyword evidence="5" id="KW-0342">GTP-binding</keyword>
<feature type="region of interest" description="Disordered" evidence="7">
    <location>
        <begin position="359"/>
        <end position="379"/>
    </location>
</feature>
<dbReference type="Proteomes" id="UP000424527">
    <property type="component" value="Unassembled WGS sequence"/>
</dbReference>
<feature type="domain" description="IRG-type G" evidence="8">
    <location>
        <begin position="425"/>
        <end position="606"/>
    </location>
</feature>
<evidence type="ECO:0000256" key="5">
    <source>
        <dbReference type="ARBA" id="ARBA00023134"/>
    </source>
</evidence>
<dbReference type="GO" id="GO:0016020">
    <property type="term" value="C:membrane"/>
    <property type="evidence" value="ECO:0007669"/>
    <property type="project" value="InterPro"/>
</dbReference>
<dbReference type="GO" id="GO:0005525">
    <property type="term" value="F:GTP binding"/>
    <property type="evidence" value="ECO:0007669"/>
    <property type="project" value="UniProtKB-KW"/>
</dbReference>
<dbReference type="GO" id="GO:0016787">
    <property type="term" value="F:hydrolase activity"/>
    <property type="evidence" value="ECO:0007669"/>
    <property type="project" value="UniProtKB-KW"/>
</dbReference>
<dbReference type="CDD" id="cd04104">
    <property type="entry name" value="p47_IIGP_like"/>
    <property type="match status" value="1"/>
</dbReference>
<dbReference type="PANTHER" id="PTHR32341:SF10">
    <property type="entry name" value="INTERFERON-INDUCIBLE GTPASE 5"/>
    <property type="match status" value="1"/>
</dbReference>
<dbReference type="InterPro" id="IPR036522">
    <property type="entry name" value="MoaC_sf"/>
</dbReference>
<dbReference type="Pfam" id="PF01967">
    <property type="entry name" value="MoaC"/>
    <property type="match status" value="1"/>
</dbReference>
<evidence type="ECO:0000256" key="4">
    <source>
        <dbReference type="ARBA" id="ARBA00022801"/>
    </source>
</evidence>
<comment type="pathway">
    <text evidence="1">Cofactor biosynthesis; molybdopterin biosynthesis.</text>
</comment>
<keyword evidence="6" id="KW-0501">Molybdenum cofactor biosynthesis</keyword>
<dbReference type="InterPro" id="IPR027417">
    <property type="entry name" value="P-loop_NTPase"/>
</dbReference>
<organism evidence="9 10">
    <name type="scientific">Larimichthys crocea</name>
    <name type="common">Large yellow croaker</name>
    <name type="synonym">Pseudosciaena crocea</name>
    <dbReference type="NCBI Taxonomy" id="215358"/>
    <lineage>
        <taxon>Eukaryota</taxon>
        <taxon>Metazoa</taxon>
        <taxon>Chordata</taxon>
        <taxon>Craniata</taxon>
        <taxon>Vertebrata</taxon>
        <taxon>Euteleostomi</taxon>
        <taxon>Actinopterygii</taxon>
        <taxon>Neopterygii</taxon>
        <taxon>Teleostei</taxon>
        <taxon>Neoteleostei</taxon>
        <taxon>Acanthomorphata</taxon>
        <taxon>Eupercaria</taxon>
        <taxon>Sciaenidae</taxon>
        <taxon>Larimichthys</taxon>
    </lineage>
</organism>
<dbReference type="Gene3D" id="3.30.70.640">
    <property type="entry name" value="Molybdopterin cofactor biosynthesis C (MoaC) domain"/>
    <property type="match status" value="1"/>
</dbReference>
<gene>
    <name evidence="9" type="ORF">D5F01_LYC11304</name>
</gene>
<comment type="similarity">
    <text evidence="2">Belongs to the TRAFAC class dynamin-like GTPase superfamily. IRG family.</text>
</comment>
<reference evidence="9 10" key="1">
    <citation type="submission" date="2019-07" db="EMBL/GenBank/DDBJ databases">
        <title>Chromosome genome assembly for large yellow croaker.</title>
        <authorList>
            <person name="Xiao S."/>
        </authorList>
    </citation>
    <scope>NUCLEOTIDE SEQUENCE [LARGE SCALE GENOMIC DNA]</scope>
    <source>
        <strain evidence="9">JMULYC20181020</strain>
        <tissue evidence="9">Muscle</tissue>
    </source>
</reference>
<dbReference type="EMBL" id="REGW02000011">
    <property type="protein sequence ID" value="KAE8289598.1"/>
    <property type="molecule type" value="Genomic_DNA"/>
</dbReference>
<evidence type="ECO:0000313" key="9">
    <source>
        <dbReference type="EMBL" id="KAE8289598.1"/>
    </source>
</evidence>
<protein>
    <submittedName>
        <fullName evidence="9">Interferon-inducible GTPase 5</fullName>
    </submittedName>
</protein>